<dbReference type="Proteomes" id="UP001206925">
    <property type="component" value="Unassembled WGS sequence"/>
</dbReference>
<gene>
    <name evidence="1" type="ORF">M8C21_007521</name>
</gene>
<feature type="non-terminal residue" evidence="1">
    <location>
        <position position="1"/>
    </location>
</feature>
<organism evidence="1 2">
    <name type="scientific">Ambrosia artemisiifolia</name>
    <name type="common">Common ragweed</name>
    <dbReference type="NCBI Taxonomy" id="4212"/>
    <lineage>
        <taxon>Eukaryota</taxon>
        <taxon>Viridiplantae</taxon>
        <taxon>Streptophyta</taxon>
        <taxon>Embryophyta</taxon>
        <taxon>Tracheophyta</taxon>
        <taxon>Spermatophyta</taxon>
        <taxon>Magnoliopsida</taxon>
        <taxon>eudicotyledons</taxon>
        <taxon>Gunneridae</taxon>
        <taxon>Pentapetalae</taxon>
        <taxon>asterids</taxon>
        <taxon>campanulids</taxon>
        <taxon>Asterales</taxon>
        <taxon>Asteraceae</taxon>
        <taxon>Asteroideae</taxon>
        <taxon>Heliantheae alliance</taxon>
        <taxon>Heliantheae</taxon>
        <taxon>Ambrosia</taxon>
    </lineage>
</organism>
<keyword evidence="2" id="KW-1185">Reference proteome</keyword>
<dbReference type="AlphaFoldDB" id="A0AAD5BZI1"/>
<sequence>LTARGDYVLRIASRKPTLLVSERESM</sequence>
<evidence type="ECO:0000313" key="2">
    <source>
        <dbReference type="Proteomes" id="UP001206925"/>
    </source>
</evidence>
<comment type="caution">
    <text evidence="1">The sequence shown here is derived from an EMBL/GenBank/DDBJ whole genome shotgun (WGS) entry which is preliminary data.</text>
</comment>
<accession>A0AAD5BZI1</accession>
<proteinExistence type="predicted"/>
<dbReference type="EMBL" id="JAMZMK010010478">
    <property type="protein sequence ID" value="KAI7731329.1"/>
    <property type="molecule type" value="Genomic_DNA"/>
</dbReference>
<evidence type="ECO:0000313" key="1">
    <source>
        <dbReference type="EMBL" id="KAI7731329.1"/>
    </source>
</evidence>
<reference evidence="1" key="1">
    <citation type="submission" date="2022-06" db="EMBL/GenBank/DDBJ databases">
        <title>Uncovering the hologenomic basis of an extraordinary plant invasion.</title>
        <authorList>
            <person name="Bieker V.C."/>
            <person name="Martin M.D."/>
            <person name="Gilbert T."/>
            <person name="Hodgins K."/>
            <person name="Battlay P."/>
            <person name="Petersen B."/>
            <person name="Wilson J."/>
        </authorList>
    </citation>
    <scope>NUCLEOTIDE SEQUENCE</scope>
    <source>
        <strain evidence="1">AA19_3_7</strain>
        <tissue evidence="1">Leaf</tissue>
    </source>
</reference>
<name>A0AAD5BZI1_AMBAR</name>
<protein>
    <submittedName>
        <fullName evidence="1">Uncharacterized protein</fullName>
    </submittedName>
</protein>